<evidence type="ECO:0000313" key="3">
    <source>
        <dbReference type="Proteomes" id="UP000184330"/>
    </source>
</evidence>
<dbReference type="PROSITE" id="PS50097">
    <property type="entry name" value="BTB"/>
    <property type="match status" value="1"/>
</dbReference>
<dbReference type="Proteomes" id="UP000184330">
    <property type="component" value="Unassembled WGS sequence"/>
</dbReference>
<gene>
    <name evidence="2" type="ORF">PAC_00618</name>
</gene>
<dbReference type="InterPro" id="IPR011333">
    <property type="entry name" value="SKP1/BTB/POZ_sf"/>
</dbReference>
<dbReference type="AlphaFoldDB" id="A0A1L7WD71"/>
<dbReference type="Gene3D" id="3.30.710.10">
    <property type="entry name" value="Potassium Channel Kv1.1, Chain A"/>
    <property type="match status" value="1"/>
</dbReference>
<dbReference type="CDD" id="cd18186">
    <property type="entry name" value="BTB_POZ_ZBTB_KLHL-like"/>
    <property type="match status" value="1"/>
</dbReference>
<keyword evidence="3" id="KW-1185">Reference proteome</keyword>
<evidence type="ECO:0000313" key="2">
    <source>
        <dbReference type="EMBL" id="CZR50744.1"/>
    </source>
</evidence>
<evidence type="ECO:0000259" key="1">
    <source>
        <dbReference type="PROSITE" id="PS50097"/>
    </source>
</evidence>
<protein>
    <recommendedName>
        <fullName evidence="1">BTB domain-containing protein</fullName>
    </recommendedName>
</protein>
<reference evidence="2 3" key="1">
    <citation type="submission" date="2016-03" db="EMBL/GenBank/DDBJ databases">
        <authorList>
            <person name="Ploux O."/>
        </authorList>
    </citation>
    <scope>NUCLEOTIDE SEQUENCE [LARGE SCALE GENOMIC DNA]</scope>
    <source>
        <strain evidence="2 3">UAMH 11012</strain>
    </source>
</reference>
<dbReference type="InterPro" id="IPR000210">
    <property type="entry name" value="BTB/POZ_dom"/>
</dbReference>
<dbReference type="STRING" id="576137.A0A1L7WD71"/>
<dbReference type="Pfam" id="PF00651">
    <property type="entry name" value="BTB"/>
    <property type="match status" value="1"/>
</dbReference>
<dbReference type="OrthoDB" id="194443at2759"/>
<dbReference type="EMBL" id="FJOG01000001">
    <property type="protein sequence ID" value="CZR50744.1"/>
    <property type="molecule type" value="Genomic_DNA"/>
</dbReference>
<name>A0A1L7WD71_9HELO</name>
<proteinExistence type="predicted"/>
<accession>A0A1L7WD71</accession>
<dbReference type="PANTHER" id="PTHR47843">
    <property type="entry name" value="BTB DOMAIN-CONTAINING PROTEIN-RELATED"/>
    <property type="match status" value="1"/>
</dbReference>
<dbReference type="SUPFAM" id="SSF54695">
    <property type="entry name" value="POZ domain"/>
    <property type="match status" value="1"/>
</dbReference>
<sequence length="318" mass="35913">MSTSATTESPPKRRKMDDKPLLRDLPANQFLNKLNLFKSPEAVVSVQGKDFTLPKALLCYNSPYFDRAFNGAFKEAAEQKLSMQGCSTDTFALLTQWLYTSQITLGEATDDQGSRLTDTEKMSQKITQLLDFLKVADEIQLLGPFDSVIQMMKKIIIVDRSILTTIHIRTAASFLNGHGARKLFVGAYVKEYLQCLHGCQQLKFRAELDEVDSFAADLLRETPAVRHYTRSILYFKDPLTNEQAFLKLADRIMLLGPFDDVINAIKELVPEDRSSLQSEHIRTAAELPVGHAIRKPIAQARVKDYLASRSPLNQKDRI</sequence>
<dbReference type="PANTHER" id="PTHR47843:SF2">
    <property type="entry name" value="BTB DOMAIN-CONTAINING PROTEIN"/>
    <property type="match status" value="1"/>
</dbReference>
<organism evidence="2 3">
    <name type="scientific">Phialocephala subalpina</name>
    <dbReference type="NCBI Taxonomy" id="576137"/>
    <lineage>
        <taxon>Eukaryota</taxon>
        <taxon>Fungi</taxon>
        <taxon>Dikarya</taxon>
        <taxon>Ascomycota</taxon>
        <taxon>Pezizomycotina</taxon>
        <taxon>Leotiomycetes</taxon>
        <taxon>Helotiales</taxon>
        <taxon>Mollisiaceae</taxon>
        <taxon>Phialocephala</taxon>
        <taxon>Phialocephala fortinii species complex</taxon>
    </lineage>
</organism>
<feature type="domain" description="BTB" evidence="1">
    <location>
        <begin position="40"/>
        <end position="107"/>
    </location>
</feature>